<keyword evidence="1" id="KW-0732">Signal</keyword>
<proteinExistence type="predicted"/>
<accession>A0A9W7KTK7</accession>
<evidence type="ECO:0000313" key="3">
    <source>
        <dbReference type="Proteomes" id="UP001165122"/>
    </source>
</evidence>
<comment type="caution">
    <text evidence="2">The sequence shown here is derived from an EMBL/GenBank/DDBJ whole genome shotgun (WGS) entry which is preliminary data.</text>
</comment>
<dbReference type="EMBL" id="BRXW01000153">
    <property type="protein sequence ID" value="GMI10850.1"/>
    <property type="molecule type" value="Genomic_DNA"/>
</dbReference>
<dbReference type="AlphaFoldDB" id="A0A9W7KTK7"/>
<name>A0A9W7KTK7_9STRA</name>
<gene>
    <name evidence="2" type="ORF">TrLO_g15790</name>
</gene>
<reference evidence="3" key="1">
    <citation type="journal article" date="2023" name="Commun. Biol.">
        <title>Genome analysis of Parmales, the sister group of diatoms, reveals the evolutionary specialization of diatoms from phago-mixotrophs to photoautotrophs.</title>
        <authorList>
            <person name="Ban H."/>
            <person name="Sato S."/>
            <person name="Yoshikawa S."/>
            <person name="Yamada K."/>
            <person name="Nakamura Y."/>
            <person name="Ichinomiya M."/>
            <person name="Sato N."/>
            <person name="Blanc-Mathieu R."/>
            <person name="Endo H."/>
            <person name="Kuwata A."/>
            <person name="Ogata H."/>
        </authorList>
    </citation>
    <scope>NUCLEOTIDE SEQUENCE [LARGE SCALE GENOMIC DNA]</scope>
    <source>
        <strain evidence="3">NIES 3700</strain>
    </source>
</reference>
<evidence type="ECO:0000256" key="1">
    <source>
        <dbReference type="SAM" id="SignalP"/>
    </source>
</evidence>
<organism evidence="2 3">
    <name type="scientific">Triparma laevis f. longispina</name>
    <dbReference type="NCBI Taxonomy" id="1714387"/>
    <lineage>
        <taxon>Eukaryota</taxon>
        <taxon>Sar</taxon>
        <taxon>Stramenopiles</taxon>
        <taxon>Ochrophyta</taxon>
        <taxon>Bolidophyceae</taxon>
        <taxon>Parmales</taxon>
        <taxon>Triparmaceae</taxon>
        <taxon>Triparma</taxon>
    </lineage>
</organism>
<evidence type="ECO:0000313" key="2">
    <source>
        <dbReference type="EMBL" id="GMI10850.1"/>
    </source>
</evidence>
<feature type="signal peptide" evidence="1">
    <location>
        <begin position="1"/>
        <end position="23"/>
    </location>
</feature>
<feature type="chain" id="PRO_5040834576" evidence="1">
    <location>
        <begin position="24"/>
        <end position="431"/>
    </location>
</feature>
<sequence>MLRRHALALLLALLLTFLSTTLSTSTATPDPPQNRPILILPIYQFGLANRLRQLASGIILAQELGRDLSVDWIRSSGCGATLSDLFIVSDLKQTFYEFESLEGRDEILHGLFSEEAPGNTKINEINSTMTFISHVGMFIETNSSHSTYLLKSPTVVLKINSAFFPRSISCTEFFERKSVIYKQLIEAMIPELKEVLLSVKASLPRGEKFVGVHVRATDEKHDWPVVAPQYGLLNSSGLVTQGGEESGENKSGTWEEFAGVDLFRNIMKEMKGGGRGGGEDVKFLLFSNSKKMKKQIVDWFPKNTVFALNYDDDKEGLMERDNVTGVREALLDFALLSETRIIVHSFGSSFGEEAATINMLPSVRVRLGGSIYGVDINLPGCNHPQIMNEEKVGQGEKVCFHDGSKDVCNNKLLKKYCAFVGNEWGFRDVYC</sequence>
<keyword evidence="3" id="KW-1185">Reference proteome</keyword>
<dbReference type="Proteomes" id="UP001165122">
    <property type="component" value="Unassembled WGS sequence"/>
</dbReference>
<protein>
    <submittedName>
        <fullName evidence="2">Uncharacterized protein</fullName>
    </submittedName>
</protein>
<dbReference type="Gene3D" id="3.40.50.11350">
    <property type="match status" value="1"/>
</dbReference>
<dbReference type="OrthoDB" id="197499at2759"/>